<feature type="region of interest" description="Disordered" evidence="1">
    <location>
        <begin position="1"/>
        <end position="87"/>
    </location>
</feature>
<evidence type="ECO:0000313" key="3">
    <source>
        <dbReference type="Proteomes" id="UP001552299"/>
    </source>
</evidence>
<feature type="region of interest" description="Disordered" evidence="1">
    <location>
        <begin position="107"/>
        <end position="131"/>
    </location>
</feature>
<feature type="compositionally biased region" description="Basic and acidic residues" evidence="1">
    <location>
        <begin position="114"/>
        <end position="124"/>
    </location>
</feature>
<dbReference type="AlphaFoldDB" id="A0ABD0TWJ9"/>
<feature type="compositionally biased region" description="Basic and acidic residues" evidence="1">
    <location>
        <begin position="20"/>
        <end position="53"/>
    </location>
</feature>
<feature type="region of interest" description="Disordered" evidence="1">
    <location>
        <begin position="250"/>
        <end position="278"/>
    </location>
</feature>
<gene>
    <name evidence="2" type="ORF">M5K25_026156</name>
</gene>
<evidence type="ECO:0000313" key="2">
    <source>
        <dbReference type="EMBL" id="KAL0904084.1"/>
    </source>
</evidence>
<proteinExistence type="predicted"/>
<feature type="compositionally biased region" description="Basic and acidic residues" evidence="1">
    <location>
        <begin position="60"/>
        <end position="71"/>
    </location>
</feature>
<comment type="caution">
    <text evidence="2">The sequence shown here is derived from an EMBL/GenBank/DDBJ whole genome shotgun (WGS) entry which is preliminary data.</text>
</comment>
<sequence>MEAEEAKRTKQGMFAAAATGRKEEAMEISMMREETGGEQVEMKEGSRSAERRRASIWRKKGSEDGGKRDGSRGLMGSREGGRMGGRIGGGIRRRIWWGGQRGERLKCGGRKARRQGERMERDGPCRSSGGGGREVGYCRRRTWLQICSKDASQIQRNCRQIIAGTIATQTMQGLHTVAQLRRKTSIYYLIRALSNPNKSPVKIKQDRDHKHTACYQCYGFNSAGSLDDRFSLPQKTLDCRGCHFKLQLPRTSKNTKEERAEQNPNQNPTRSPERRDQEFKWDQRKNGFSNPFNFLTIPPSLTLLALDLSNKKTEEEGEERIKKDLYKNIVRRGNEEI</sequence>
<name>A0ABD0TWJ9_DENTH</name>
<keyword evidence="3" id="KW-1185">Reference proteome</keyword>
<dbReference type="Proteomes" id="UP001552299">
    <property type="component" value="Unassembled WGS sequence"/>
</dbReference>
<evidence type="ECO:0000256" key="1">
    <source>
        <dbReference type="SAM" id="MobiDB-lite"/>
    </source>
</evidence>
<dbReference type="EMBL" id="JANQDX010000019">
    <property type="protein sequence ID" value="KAL0904084.1"/>
    <property type="molecule type" value="Genomic_DNA"/>
</dbReference>
<reference evidence="2 3" key="1">
    <citation type="journal article" date="2024" name="Plant Biotechnol. J.">
        <title>Dendrobium thyrsiflorum genome and its molecular insights into genes involved in important horticultural traits.</title>
        <authorList>
            <person name="Chen B."/>
            <person name="Wang J.Y."/>
            <person name="Zheng P.J."/>
            <person name="Li K.L."/>
            <person name="Liang Y.M."/>
            <person name="Chen X.F."/>
            <person name="Zhang C."/>
            <person name="Zhao X."/>
            <person name="He X."/>
            <person name="Zhang G.Q."/>
            <person name="Liu Z.J."/>
            <person name="Xu Q."/>
        </authorList>
    </citation>
    <scope>NUCLEOTIDE SEQUENCE [LARGE SCALE GENOMIC DNA]</scope>
    <source>
        <strain evidence="2">GZMU011</strain>
    </source>
</reference>
<accession>A0ABD0TWJ9</accession>
<organism evidence="2 3">
    <name type="scientific">Dendrobium thyrsiflorum</name>
    <name type="common">Pinecone-like raceme dendrobium</name>
    <name type="synonym">Orchid</name>
    <dbReference type="NCBI Taxonomy" id="117978"/>
    <lineage>
        <taxon>Eukaryota</taxon>
        <taxon>Viridiplantae</taxon>
        <taxon>Streptophyta</taxon>
        <taxon>Embryophyta</taxon>
        <taxon>Tracheophyta</taxon>
        <taxon>Spermatophyta</taxon>
        <taxon>Magnoliopsida</taxon>
        <taxon>Liliopsida</taxon>
        <taxon>Asparagales</taxon>
        <taxon>Orchidaceae</taxon>
        <taxon>Epidendroideae</taxon>
        <taxon>Malaxideae</taxon>
        <taxon>Dendrobiinae</taxon>
        <taxon>Dendrobium</taxon>
    </lineage>
</organism>
<protein>
    <submittedName>
        <fullName evidence="2">Uncharacterized protein</fullName>
    </submittedName>
</protein>